<keyword evidence="3" id="KW-1185">Reference proteome</keyword>
<evidence type="ECO:0000256" key="1">
    <source>
        <dbReference type="SAM" id="MobiDB-lite"/>
    </source>
</evidence>
<dbReference type="EMBL" id="JWIN03000035">
    <property type="protein sequence ID" value="KAB1254144.1"/>
    <property type="molecule type" value="Genomic_DNA"/>
</dbReference>
<comment type="caution">
    <text evidence="2">The sequence shown here is derived from an EMBL/GenBank/DDBJ whole genome shotgun (WGS) entry which is preliminary data.</text>
</comment>
<proteinExistence type="predicted"/>
<sequence>MKCEVPMKQLGGAPNHQQQQTAEVRTRHLLRPHFQIS</sequence>
<protein>
    <submittedName>
        <fullName evidence="2">Uncharacterized protein</fullName>
    </submittedName>
</protein>
<gene>
    <name evidence="2" type="ORF">Cadr_000026939</name>
</gene>
<name>A0A5N4C6Y7_CAMDR</name>
<reference evidence="2 3" key="1">
    <citation type="journal article" date="2019" name="Mol. Ecol. Resour.">
        <title>Improving Illumina assemblies with Hi-C and long reads: an example with the North African dromedary.</title>
        <authorList>
            <person name="Elbers J.P."/>
            <person name="Rogers M.F."/>
            <person name="Perelman P.L."/>
            <person name="Proskuryakova A.A."/>
            <person name="Serdyukova N.A."/>
            <person name="Johnson W.E."/>
            <person name="Horin P."/>
            <person name="Corander J."/>
            <person name="Murphy D."/>
            <person name="Burger P.A."/>
        </authorList>
    </citation>
    <scope>NUCLEOTIDE SEQUENCE [LARGE SCALE GENOMIC DNA]</scope>
    <source>
        <strain evidence="2">Drom800</strain>
        <tissue evidence="2">Blood</tissue>
    </source>
</reference>
<evidence type="ECO:0000313" key="3">
    <source>
        <dbReference type="Proteomes" id="UP000299084"/>
    </source>
</evidence>
<dbReference type="AlphaFoldDB" id="A0A5N4C6Y7"/>
<organism evidence="2 3">
    <name type="scientific">Camelus dromedarius</name>
    <name type="common">Dromedary</name>
    <name type="synonym">Arabian camel</name>
    <dbReference type="NCBI Taxonomy" id="9838"/>
    <lineage>
        <taxon>Eukaryota</taxon>
        <taxon>Metazoa</taxon>
        <taxon>Chordata</taxon>
        <taxon>Craniata</taxon>
        <taxon>Vertebrata</taxon>
        <taxon>Euteleostomi</taxon>
        <taxon>Mammalia</taxon>
        <taxon>Eutheria</taxon>
        <taxon>Laurasiatheria</taxon>
        <taxon>Artiodactyla</taxon>
        <taxon>Tylopoda</taxon>
        <taxon>Camelidae</taxon>
        <taxon>Camelus</taxon>
    </lineage>
</organism>
<accession>A0A5N4C6Y7</accession>
<dbReference type="Proteomes" id="UP000299084">
    <property type="component" value="Unassembled WGS sequence"/>
</dbReference>
<feature type="region of interest" description="Disordered" evidence="1">
    <location>
        <begin position="1"/>
        <end position="24"/>
    </location>
</feature>
<evidence type="ECO:0000313" key="2">
    <source>
        <dbReference type="EMBL" id="KAB1254144.1"/>
    </source>
</evidence>